<dbReference type="EMBL" id="CP101717">
    <property type="protein sequence ID" value="WLD58150.1"/>
    <property type="molecule type" value="Genomic_DNA"/>
</dbReference>
<dbReference type="NCBIfam" id="NF046101">
    <property type="entry name" value="PA3496_fam"/>
    <property type="match status" value="1"/>
</dbReference>
<gene>
    <name evidence="1" type="ORF">NFC81_15770</name>
</gene>
<reference evidence="1" key="1">
    <citation type="submission" date="2022-07" db="EMBL/GenBank/DDBJ databases">
        <title>Complete genome sequence of Salinispirillum sp. LH10-3-1 capable of multiple carbohydrate inversion isolated from a soda lake.</title>
        <authorList>
            <person name="Liu J."/>
            <person name="Zhai Y."/>
            <person name="Zhang H."/>
            <person name="Yang H."/>
            <person name="Qu J."/>
            <person name="Li J."/>
        </authorList>
    </citation>
    <scope>NUCLEOTIDE SEQUENCE</scope>
    <source>
        <strain evidence="1">LH 10-3-1</strain>
    </source>
</reference>
<dbReference type="AlphaFoldDB" id="A0AB38YG00"/>
<dbReference type="InterPro" id="IPR058510">
    <property type="entry name" value="DUF8197"/>
</dbReference>
<proteinExistence type="predicted"/>
<dbReference type="Pfam" id="PF26620">
    <property type="entry name" value="DUF8197"/>
    <property type="match status" value="1"/>
</dbReference>
<dbReference type="RefSeq" id="WP_304995437.1">
    <property type="nucleotide sequence ID" value="NZ_CP101717.1"/>
</dbReference>
<dbReference type="InterPro" id="IPR058059">
    <property type="entry name" value="PA3496-like"/>
</dbReference>
<evidence type="ECO:0000313" key="1">
    <source>
        <dbReference type="EMBL" id="WLD58150.1"/>
    </source>
</evidence>
<protein>
    <recommendedName>
        <fullName evidence="2">DUF3545 family protein</fullName>
    </recommendedName>
</protein>
<sequence length="64" mass="7533">MSVNLFEIELANIEDDSLHKASESNENKRHNNHRKLAARRAVEDHLERQKLRQELGDWDLELLG</sequence>
<organism evidence="1">
    <name type="scientific">Salinispirillum sp. LH 10-3-1</name>
    <dbReference type="NCBI Taxonomy" id="2952525"/>
    <lineage>
        <taxon>Bacteria</taxon>
        <taxon>Pseudomonadati</taxon>
        <taxon>Pseudomonadota</taxon>
        <taxon>Gammaproteobacteria</taxon>
        <taxon>Oceanospirillales</taxon>
        <taxon>Saccharospirillaceae</taxon>
        <taxon>Salinispirillum</taxon>
    </lineage>
</organism>
<name>A0AB38YG00_9GAMM</name>
<evidence type="ECO:0008006" key="2">
    <source>
        <dbReference type="Google" id="ProtNLM"/>
    </source>
</evidence>
<accession>A0AB38YG00</accession>